<sequence>MNNNLVQNADTVLNLGIRAGLHEKLRFAASNGSTKIIQTSRFNQLCEKHFFMCAIKAWNAPPWNLETTASVGRFKLLVTSHCNTFFVHQQLAYALIYKASAWYS</sequence>
<dbReference type="EnsemblMetazoa" id="GAUT020107-RA">
    <property type="protein sequence ID" value="GAUT020107-PA"/>
    <property type="gene ID" value="GAUT020107"/>
</dbReference>
<accession>A0A1A9UYT6</accession>
<organism evidence="1 2">
    <name type="scientific">Glossina austeni</name>
    <name type="common">Savannah tsetse fly</name>
    <dbReference type="NCBI Taxonomy" id="7395"/>
    <lineage>
        <taxon>Eukaryota</taxon>
        <taxon>Metazoa</taxon>
        <taxon>Ecdysozoa</taxon>
        <taxon>Arthropoda</taxon>
        <taxon>Hexapoda</taxon>
        <taxon>Insecta</taxon>
        <taxon>Pterygota</taxon>
        <taxon>Neoptera</taxon>
        <taxon>Endopterygota</taxon>
        <taxon>Diptera</taxon>
        <taxon>Brachycera</taxon>
        <taxon>Muscomorpha</taxon>
        <taxon>Hippoboscoidea</taxon>
        <taxon>Glossinidae</taxon>
        <taxon>Glossina</taxon>
    </lineage>
</organism>
<protein>
    <submittedName>
        <fullName evidence="1">Uncharacterized protein</fullName>
    </submittedName>
</protein>
<keyword evidence="2" id="KW-1185">Reference proteome</keyword>
<dbReference type="Proteomes" id="UP000078200">
    <property type="component" value="Unassembled WGS sequence"/>
</dbReference>
<evidence type="ECO:0000313" key="2">
    <source>
        <dbReference type="Proteomes" id="UP000078200"/>
    </source>
</evidence>
<name>A0A1A9UYT6_GLOAU</name>
<evidence type="ECO:0000313" key="1">
    <source>
        <dbReference type="EnsemblMetazoa" id="GAUT020107-PA"/>
    </source>
</evidence>
<dbReference type="VEuPathDB" id="VectorBase:GAUT020107"/>
<proteinExistence type="predicted"/>
<reference evidence="1" key="1">
    <citation type="submission" date="2020-05" db="UniProtKB">
        <authorList>
            <consortium name="EnsemblMetazoa"/>
        </authorList>
    </citation>
    <scope>IDENTIFICATION</scope>
    <source>
        <strain evidence="1">TTRI</strain>
    </source>
</reference>
<dbReference type="AlphaFoldDB" id="A0A1A9UYT6"/>